<dbReference type="Gene3D" id="1.10.287.110">
    <property type="entry name" value="DnaJ domain"/>
    <property type="match status" value="1"/>
</dbReference>
<evidence type="ECO:0000313" key="3">
    <source>
        <dbReference type="EMBL" id="PQA85525.1"/>
    </source>
</evidence>
<organism evidence="3 4">
    <name type="scientific">Hyphococcus luteus</name>
    <dbReference type="NCBI Taxonomy" id="2058213"/>
    <lineage>
        <taxon>Bacteria</taxon>
        <taxon>Pseudomonadati</taxon>
        <taxon>Pseudomonadota</taxon>
        <taxon>Alphaproteobacteria</taxon>
        <taxon>Parvularculales</taxon>
        <taxon>Parvularculaceae</taxon>
        <taxon>Hyphococcus</taxon>
    </lineage>
</organism>
<evidence type="ECO:0000313" key="4">
    <source>
        <dbReference type="Proteomes" id="UP000239504"/>
    </source>
</evidence>
<sequence>MSAFDAKQRTYRHRNEICVTLRMSTSEEPVAATVFASLGERASDLLNDSRAFIPVRLASGETMIIAKSQIASITEKETEAQDKKKSNLHGEDFSGEPKLEEKPMKPFDAYAALRVAPSASDEEIRSAYKARMKAVHPDRLSSLGLDEEIAKAAVHASQKVNYAYQKIMRERGATQTDRVA</sequence>
<dbReference type="Pfam" id="PF20660">
    <property type="entry name" value="DUF6812"/>
    <property type="match status" value="1"/>
</dbReference>
<gene>
    <name evidence="3" type="ORF">CW354_21535</name>
</gene>
<dbReference type="InterPro" id="IPR049210">
    <property type="entry name" value="DUF6812"/>
</dbReference>
<accession>A0A2S7JZ40</accession>
<dbReference type="Proteomes" id="UP000239504">
    <property type="component" value="Unassembled WGS sequence"/>
</dbReference>
<evidence type="ECO:0000256" key="1">
    <source>
        <dbReference type="SAM" id="MobiDB-lite"/>
    </source>
</evidence>
<dbReference type="EMBL" id="PJCH01000017">
    <property type="protein sequence ID" value="PQA85525.1"/>
    <property type="molecule type" value="Genomic_DNA"/>
</dbReference>
<dbReference type="SMART" id="SM00271">
    <property type="entry name" value="DnaJ"/>
    <property type="match status" value="1"/>
</dbReference>
<dbReference type="OrthoDB" id="7353246at2"/>
<dbReference type="CDD" id="cd06257">
    <property type="entry name" value="DnaJ"/>
    <property type="match status" value="1"/>
</dbReference>
<protein>
    <recommendedName>
        <fullName evidence="2">J domain-containing protein</fullName>
    </recommendedName>
</protein>
<dbReference type="InterPro" id="IPR001623">
    <property type="entry name" value="DnaJ_domain"/>
</dbReference>
<reference evidence="3 4" key="1">
    <citation type="submission" date="2017-12" db="EMBL/GenBank/DDBJ databases">
        <authorList>
            <person name="Hurst M.R.H."/>
        </authorList>
    </citation>
    <scope>NUCLEOTIDE SEQUENCE [LARGE SCALE GENOMIC DNA]</scope>
    <source>
        <strain evidence="3 4">SY-3-19</strain>
    </source>
</reference>
<evidence type="ECO:0000259" key="2">
    <source>
        <dbReference type="PROSITE" id="PS50076"/>
    </source>
</evidence>
<comment type="caution">
    <text evidence="3">The sequence shown here is derived from an EMBL/GenBank/DDBJ whole genome shotgun (WGS) entry which is preliminary data.</text>
</comment>
<dbReference type="InterPro" id="IPR036869">
    <property type="entry name" value="J_dom_sf"/>
</dbReference>
<feature type="domain" description="J" evidence="2">
    <location>
        <begin position="108"/>
        <end position="180"/>
    </location>
</feature>
<dbReference type="PROSITE" id="PS50076">
    <property type="entry name" value="DNAJ_2"/>
    <property type="match status" value="1"/>
</dbReference>
<name>A0A2S7JZ40_9PROT</name>
<feature type="region of interest" description="Disordered" evidence="1">
    <location>
        <begin position="76"/>
        <end position="101"/>
    </location>
</feature>
<dbReference type="AlphaFoldDB" id="A0A2S7JZ40"/>
<dbReference type="Pfam" id="PF00226">
    <property type="entry name" value="DnaJ"/>
    <property type="match status" value="1"/>
</dbReference>
<dbReference type="RefSeq" id="WP_104832165.1">
    <property type="nucleotide sequence ID" value="NZ_PJCH01000017.1"/>
</dbReference>
<keyword evidence="4" id="KW-1185">Reference proteome</keyword>
<proteinExistence type="predicted"/>
<dbReference type="SUPFAM" id="SSF46565">
    <property type="entry name" value="Chaperone J-domain"/>
    <property type="match status" value="1"/>
</dbReference>